<keyword evidence="5 8" id="KW-0560">Oxidoreductase</keyword>
<dbReference type="CDD" id="cd01065">
    <property type="entry name" value="NAD_bind_Shikimate_DH"/>
    <property type="match status" value="1"/>
</dbReference>
<comment type="function">
    <text evidence="8">Involved in the biosynthesis of the chorismate, which leads to the biosynthesis of aromatic amino acids. Catalyzes the reversible NADPH linked reduction of 3-dehydroshikimate (DHSA) to yield shikimate (SA).</text>
</comment>
<dbReference type="NCBIfam" id="TIGR00507">
    <property type="entry name" value="aroE"/>
    <property type="match status" value="1"/>
</dbReference>
<dbReference type="InterPro" id="IPR041121">
    <property type="entry name" value="SDH_C"/>
</dbReference>
<feature type="active site" description="Proton acceptor" evidence="8">
    <location>
        <position position="65"/>
    </location>
</feature>
<comment type="caution">
    <text evidence="8">Lacks conserved residue(s) required for the propagation of feature annotation.</text>
</comment>
<feature type="binding site" evidence="8">
    <location>
        <position position="213"/>
    </location>
    <ligand>
        <name>NADP(+)</name>
        <dbReference type="ChEBI" id="CHEBI:58349"/>
    </ligand>
</feature>
<dbReference type="Pfam" id="PF18317">
    <property type="entry name" value="SDH_C"/>
    <property type="match status" value="1"/>
</dbReference>
<dbReference type="SUPFAM" id="SSF51735">
    <property type="entry name" value="NAD(P)-binding Rossmann-fold domains"/>
    <property type="match status" value="1"/>
</dbReference>
<dbReference type="Gene3D" id="3.40.50.720">
    <property type="entry name" value="NAD(P)-binding Rossmann-like Domain"/>
    <property type="match status" value="1"/>
</dbReference>
<evidence type="ECO:0000256" key="5">
    <source>
        <dbReference type="ARBA" id="ARBA00023002"/>
    </source>
</evidence>
<dbReference type="GO" id="GO:0005829">
    <property type="term" value="C:cytosol"/>
    <property type="evidence" value="ECO:0007669"/>
    <property type="project" value="TreeGrafter"/>
</dbReference>
<feature type="binding site" evidence="8">
    <location>
        <begin position="14"/>
        <end position="16"/>
    </location>
    <ligand>
        <name>shikimate</name>
        <dbReference type="ChEBI" id="CHEBI:36208"/>
    </ligand>
</feature>
<dbReference type="AlphaFoldDB" id="A0A455TAM2"/>
<name>A0A455TAM2_9GAMM</name>
<evidence type="ECO:0000256" key="3">
    <source>
        <dbReference type="ARBA" id="ARBA00022605"/>
    </source>
</evidence>
<feature type="binding site" evidence="8">
    <location>
        <position position="215"/>
    </location>
    <ligand>
        <name>shikimate</name>
        <dbReference type="ChEBI" id="CHEBI:36208"/>
    </ligand>
</feature>
<feature type="domain" description="SDH C-terminal" evidence="11">
    <location>
        <begin position="238"/>
        <end position="256"/>
    </location>
</feature>
<dbReference type="UniPathway" id="UPA00053">
    <property type="reaction ID" value="UER00087"/>
</dbReference>
<dbReference type="InterPro" id="IPR006151">
    <property type="entry name" value="Shikm_DH/Glu-tRNA_Rdtase"/>
</dbReference>
<dbReference type="PANTHER" id="PTHR21089:SF1">
    <property type="entry name" value="BIFUNCTIONAL 3-DEHYDROQUINATE DEHYDRATASE_SHIKIMATE DEHYDROGENASE, CHLOROPLASTIC"/>
    <property type="match status" value="1"/>
</dbReference>
<comment type="subunit">
    <text evidence="8">Homodimer.</text>
</comment>
<keyword evidence="3 8" id="KW-0028">Amino-acid biosynthesis</keyword>
<dbReference type="InterPro" id="IPR046346">
    <property type="entry name" value="Aminoacid_DH-like_N_sf"/>
</dbReference>
<dbReference type="Pfam" id="PF08501">
    <property type="entry name" value="Shikimate_dh_N"/>
    <property type="match status" value="1"/>
</dbReference>
<dbReference type="SUPFAM" id="SSF53223">
    <property type="entry name" value="Aminoacid dehydrogenase-like, N-terminal domain"/>
    <property type="match status" value="1"/>
</dbReference>
<feature type="domain" description="Quinate/shikimate 5-dehydrogenase/glutamyl-tRNA reductase" evidence="9">
    <location>
        <begin position="118"/>
        <end position="194"/>
    </location>
</feature>
<dbReference type="PANTHER" id="PTHR21089">
    <property type="entry name" value="SHIKIMATE DEHYDROGENASE"/>
    <property type="match status" value="1"/>
</dbReference>
<evidence type="ECO:0000259" key="10">
    <source>
        <dbReference type="Pfam" id="PF08501"/>
    </source>
</evidence>
<evidence type="ECO:0000259" key="11">
    <source>
        <dbReference type="Pfam" id="PF18317"/>
    </source>
</evidence>
<dbReference type="GO" id="GO:0009073">
    <property type="term" value="P:aromatic amino acid family biosynthetic process"/>
    <property type="evidence" value="ECO:0007669"/>
    <property type="project" value="UniProtKB-KW"/>
</dbReference>
<dbReference type="InterPro" id="IPR013708">
    <property type="entry name" value="Shikimate_DH-bd_N"/>
</dbReference>
<keyword evidence="13" id="KW-1185">Reference proteome</keyword>
<dbReference type="InterPro" id="IPR036291">
    <property type="entry name" value="NAD(P)-bd_dom_sf"/>
</dbReference>
<dbReference type="EMBL" id="AP019379">
    <property type="protein sequence ID" value="BBI01372.1"/>
    <property type="molecule type" value="Genomic_DNA"/>
</dbReference>
<feature type="binding site" evidence="8">
    <location>
        <position position="245"/>
    </location>
    <ligand>
        <name>shikimate</name>
        <dbReference type="ChEBI" id="CHEBI:36208"/>
    </ligand>
</feature>
<evidence type="ECO:0000256" key="6">
    <source>
        <dbReference type="ARBA" id="ARBA00023141"/>
    </source>
</evidence>
<accession>A0A455TAM2</accession>
<dbReference type="Gene3D" id="3.40.50.10860">
    <property type="entry name" value="Leucine Dehydrogenase, chain A, domain 1"/>
    <property type="match status" value="1"/>
</dbReference>
<dbReference type="InterPro" id="IPR022893">
    <property type="entry name" value="Shikimate_DH_fam"/>
</dbReference>
<evidence type="ECO:0000256" key="8">
    <source>
        <dbReference type="HAMAP-Rule" id="MF_00222"/>
    </source>
</evidence>
<sequence>MNQYAVFGNPIKHSLSPTIHNLFSKEMKIYQEYIAIYTPIQSLEDYLSVFFKNLGKGANITLPFKHRAYVYSDILTSQARLSGSVNTLKKMDNNLILGHNTDGLGLLYDLKRLKFINHASNILLIGAGGAAYAVIPELLSFGCSIFVFNRTLINAEKMVLKFKNLGNICCIDWLDNNIQVFDLIINATSSSMYNMKPNIPVTCISAQTFCYDMYYLIDNMTYFLLWCKKHGATRISDGLGMLVSQAAYAFKLWHNKFPEINQIIYKLKNE</sequence>
<dbReference type="NCBIfam" id="NF001310">
    <property type="entry name" value="PRK00258.1-2"/>
    <property type="match status" value="1"/>
</dbReference>
<dbReference type="InterPro" id="IPR011342">
    <property type="entry name" value="Shikimate_DH"/>
</dbReference>
<dbReference type="Pfam" id="PF01488">
    <property type="entry name" value="Shikimate_DH"/>
    <property type="match status" value="1"/>
</dbReference>
<dbReference type="Proteomes" id="UP000317544">
    <property type="component" value="Chromosome"/>
</dbReference>
<feature type="domain" description="Shikimate dehydrogenase substrate binding N-terminal" evidence="10">
    <location>
        <begin position="6"/>
        <end position="88"/>
    </location>
</feature>
<dbReference type="GO" id="GO:0008652">
    <property type="term" value="P:amino acid biosynthetic process"/>
    <property type="evidence" value="ECO:0007669"/>
    <property type="project" value="UniProtKB-KW"/>
</dbReference>
<evidence type="ECO:0000259" key="9">
    <source>
        <dbReference type="Pfam" id="PF01488"/>
    </source>
</evidence>
<keyword evidence="4 8" id="KW-0521">NADP</keyword>
<dbReference type="GO" id="GO:0009423">
    <property type="term" value="P:chorismate biosynthetic process"/>
    <property type="evidence" value="ECO:0007669"/>
    <property type="project" value="UniProtKB-UniRule"/>
</dbReference>
<dbReference type="GO" id="GO:0019632">
    <property type="term" value="P:shikimate metabolic process"/>
    <property type="evidence" value="ECO:0007669"/>
    <property type="project" value="InterPro"/>
</dbReference>
<evidence type="ECO:0000313" key="12">
    <source>
        <dbReference type="EMBL" id="BBI01372.1"/>
    </source>
</evidence>
<evidence type="ECO:0000256" key="2">
    <source>
        <dbReference type="ARBA" id="ARBA00012962"/>
    </source>
</evidence>
<organism evidence="12 13">
    <name type="scientific">Buchnera aphidicola</name>
    <name type="common">Nipponaphis monzeni</name>
    <dbReference type="NCBI Taxonomy" id="2495405"/>
    <lineage>
        <taxon>Bacteria</taxon>
        <taxon>Pseudomonadati</taxon>
        <taxon>Pseudomonadota</taxon>
        <taxon>Gammaproteobacteria</taxon>
        <taxon>Enterobacterales</taxon>
        <taxon>Erwiniaceae</taxon>
        <taxon>Buchnera</taxon>
    </lineage>
</organism>
<evidence type="ECO:0000256" key="7">
    <source>
        <dbReference type="ARBA" id="ARBA00049442"/>
    </source>
</evidence>
<feature type="binding site" evidence="8">
    <location>
        <position position="102"/>
    </location>
    <ligand>
        <name>shikimate</name>
        <dbReference type="ChEBI" id="CHEBI:36208"/>
    </ligand>
</feature>
<dbReference type="HAMAP" id="MF_00222">
    <property type="entry name" value="Shikimate_DH_AroE"/>
    <property type="match status" value="1"/>
</dbReference>
<dbReference type="GO" id="GO:0004764">
    <property type="term" value="F:shikimate 3-dehydrogenase (NADP+) activity"/>
    <property type="evidence" value="ECO:0007669"/>
    <property type="project" value="UniProtKB-UniRule"/>
</dbReference>
<protein>
    <recommendedName>
        <fullName evidence="2 8">Shikimate dehydrogenase (NADP(+))</fullName>
        <shortName evidence="8">SDH</shortName>
        <ecNumber evidence="2 8">1.1.1.25</ecNumber>
    </recommendedName>
</protein>
<feature type="binding site" evidence="8">
    <location>
        <position position="86"/>
    </location>
    <ligand>
        <name>shikimate</name>
        <dbReference type="ChEBI" id="CHEBI:36208"/>
    </ligand>
</feature>
<dbReference type="EC" id="1.1.1.25" evidence="2 8"/>
<comment type="similarity">
    <text evidence="8">Belongs to the shikimate dehydrogenase family.</text>
</comment>
<dbReference type="OrthoDB" id="9776868at2"/>
<keyword evidence="6 8" id="KW-0057">Aromatic amino acid biosynthesis</keyword>
<dbReference type="FunFam" id="3.40.50.10860:FF:000006">
    <property type="entry name" value="Shikimate dehydrogenase (NADP(+))"/>
    <property type="match status" value="1"/>
</dbReference>
<evidence type="ECO:0000256" key="1">
    <source>
        <dbReference type="ARBA" id="ARBA00004871"/>
    </source>
</evidence>
<comment type="catalytic activity">
    <reaction evidence="7 8">
        <text>shikimate + NADP(+) = 3-dehydroshikimate + NADPH + H(+)</text>
        <dbReference type="Rhea" id="RHEA:17737"/>
        <dbReference type="ChEBI" id="CHEBI:15378"/>
        <dbReference type="ChEBI" id="CHEBI:16630"/>
        <dbReference type="ChEBI" id="CHEBI:36208"/>
        <dbReference type="ChEBI" id="CHEBI:57783"/>
        <dbReference type="ChEBI" id="CHEBI:58349"/>
        <dbReference type="EC" id="1.1.1.25"/>
    </reaction>
</comment>
<reference evidence="12 13" key="1">
    <citation type="journal article" date="2019" name="Proc. Natl. Acad. Sci. U.S.A.">
        <title>Exaggeration and cooption of innate immunity for social defense.</title>
        <authorList>
            <person name="Kutsukake M."/>
            <person name="Moriyama M."/>
            <person name="Shigenobu S."/>
            <person name="Meng X.-Y."/>
            <person name="Nikoh N."/>
            <person name="Noda C."/>
            <person name="Kobayashi S."/>
            <person name="Fukatsu T."/>
        </authorList>
    </citation>
    <scope>NUCLEOTIDE SEQUENCE [LARGE SCALE GENOMIC DNA]</scope>
    <source>
        <strain evidence="12 13">Nmo</strain>
    </source>
</reference>
<dbReference type="GO" id="GO:0050661">
    <property type="term" value="F:NADP binding"/>
    <property type="evidence" value="ECO:0007669"/>
    <property type="project" value="InterPro"/>
</dbReference>
<comment type="pathway">
    <text evidence="1 8">Metabolic intermediate biosynthesis; chorismate biosynthesis; chorismate from D-erythrose 4-phosphate and phosphoenolpyruvate: step 4/7.</text>
</comment>
<feature type="binding site" evidence="8">
    <location>
        <position position="61"/>
    </location>
    <ligand>
        <name>shikimate</name>
        <dbReference type="ChEBI" id="CHEBI:36208"/>
    </ligand>
</feature>
<feature type="binding site" evidence="8">
    <location>
        <begin position="126"/>
        <end position="130"/>
    </location>
    <ligand>
        <name>NADP(+)</name>
        <dbReference type="ChEBI" id="CHEBI:58349"/>
    </ligand>
</feature>
<gene>
    <name evidence="8 12" type="primary">aroE</name>
    <name evidence="12" type="ORF">BUCNMO_370</name>
</gene>
<proteinExistence type="inferred from homology"/>
<feature type="binding site" evidence="8">
    <location>
        <position position="238"/>
    </location>
    <ligand>
        <name>NADP(+)</name>
        <dbReference type="ChEBI" id="CHEBI:58349"/>
    </ligand>
</feature>
<dbReference type="RefSeq" id="WP_158345113.1">
    <property type="nucleotide sequence ID" value="NZ_AP019379.1"/>
</dbReference>
<evidence type="ECO:0000313" key="13">
    <source>
        <dbReference type="Proteomes" id="UP000317544"/>
    </source>
</evidence>
<evidence type="ECO:0000256" key="4">
    <source>
        <dbReference type="ARBA" id="ARBA00022857"/>
    </source>
</evidence>